<dbReference type="EMBL" id="JAESWB010000168">
    <property type="protein sequence ID" value="MBL4952471.1"/>
    <property type="molecule type" value="Genomic_DNA"/>
</dbReference>
<evidence type="ECO:0000256" key="3">
    <source>
        <dbReference type="ARBA" id="ARBA00022553"/>
    </source>
</evidence>
<keyword evidence="6" id="KW-0418">Kinase</keyword>
<dbReference type="Gene3D" id="1.10.287.130">
    <property type="match status" value="1"/>
</dbReference>
<dbReference type="SUPFAM" id="SSF55874">
    <property type="entry name" value="ATPase domain of HSP90 chaperone/DNA topoisomerase II/histidine kinase"/>
    <property type="match status" value="1"/>
</dbReference>
<dbReference type="InterPro" id="IPR013767">
    <property type="entry name" value="PAS_fold"/>
</dbReference>
<dbReference type="PANTHER" id="PTHR43065:SF34">
    <property type="entry name" value="SPORULATION KINASE A"/>
    <property type="match status" value="1"/>
</dbReference>
<evidence type="ECO:0000256" key="4">
    <source>
        <dbReference type="ARBA" id="ARBA00022679"/>
    </source>
</evidence>
<dbReference type="InterPro" id="IPR003594">
    <property type="entry name" value="HATPase_dom"/>
</dbReference>
<dbReference type="InterPro" id="IPR003661">
    <property type="entry name" value="HisK_dim/P_dom"/>
</dbReference>
<evidence type="ECO:0000256" key="5">
    <source>
        <dbReference type="ARBA" id="ARBA00022741"/>
    </source>
</evidence>
<evidence type="ECO:0000256" key="1">
    <source>
        <dbReference type="ARBA" id="ARBA00000085"/>
    </source>
</evidence>
<dbReference type="SMART" id="SM00091">
    <property type="entry name" value="PAS"/>
    <property type="match status" value="1"/>
</dbReference>
<dbReference type="SMART" id="SM00388">
    <property type="entry name" value="HisKA"/>
    <property type="match status" value="1"/>
</dbReference>
<accession>A0ABS1TM97</accession>
<dbReference type="Gene3D" id="3.30.565.10">
    <property type="entry name" value="Histidine kinase-like ATPase, C-terminal domain"/>
    <property type="match status" value="1"/>
</dbReference>
<dbReference type="CDD" id="cd00130">
    <property type="entry name" value="PAS"/>
    <property type="match status" value="1"/>
</dbReference>
<comment type="catalytic activity">
    <reaction evidence="1">
        <text>ATP + protein L-histidine = ADP + protein N-phospho-L-histidine.</text>
        <dbReference type="EC" id="2.7.13.3"/>
    </reaction>
</comment>
<dbReference type="Pfam" id="PF02518">
    <property type="entry name" value="HATPase_c"/>
    <property type="match status" value="1"/>
</dbReference>
<keyword evidence="4" id="KW-0808">Transferase</keyword>
<evidence type="ECO:0000313" key="11">
    <source>
        <dbReference type="EMBL" id="MBL4952471.1"/>
    </source>
</evidence>
<dbReference type="InterPro" id="IPR036097">
    <property type="entry name" value="HisK_dim/P_sf"/>
</dbReference>
<gene>
    <name evidence="11" type="ORF">JK635_09640</name>
</gene>
<dbReference type="Pfam" id="PF00989">
    <property type="entry name" value="PAS"/>
    <property type="match status" value="1"/>
</dbReference>
<dbReference type="InterPro" id="IPR035965">
    <property type="entry name" value="PAS-like_dom_sf"/>
</dbReference>
<dbReference type="InterPro" id="IPR004358">
    <property type="entry name" value="Sig_transdc_His_kin-like_C"/>
</dbReference>
<dbReference type="InterPro" id="IPR005467">
    <property type="entry name" value="His_kinase_dom"/>
</dbReference>
<dbReference type="PRINTS" id="PR00344">
    <property type="entry name" value="BCTRLSENSOR"/>
</dbReference>
<keyword evidence="5" id="KW-0547">Nucleotide-binding</keyword>
<evidence type="ECO:0000256" key="8">
    <source>
        <dbReference type="ARBA" id="ARBA00023012"/>
    </source>
</evidence>
<evidence type="ECO:0000256" key="2">
    <source>
        <dbReference type="ARBA" id="ARBA00012438"/>
    </source>
</evidence>
<protein>
    <recommendedName>
        <fullName evidence="2">histidine kinase</fullName>
        <ecNumber evidence="2">2.7.13.3</ecNumber>
    </recommendedName>
</protein>
<comment type="caution">
    <text evidence="11">The sequence shown here is derived from an EMBL/GenBank/DDBJ whole genome shotgun (WGS) entry which is preliminary data.</text>
</comment>
<dbReference type="Proteomes" id="UP000623967">
    <property type="component" value="Unassembled WGS sequence"/>
</dbReference>
<dbReference type="EC" id="2.7.13.3" evidence="2"/>
<dbReference type="Gene3D" id="3.30.450.20">
    <property type="entry name" value="PAS domain"/>
    <property type="match status" value="1"/>
</dbReference>
<proteinExistence type="predicted"/>
<reference evidence="11 12" key="1">
    <citation type="submission" date="2021-01" db="EMBL/GenBank/DDBJ databases">
        <title>Genome public.</title>
        <authorList>
            <person name="Liu C."/>
            <person name="Sun Q."/>
        </authorList>
    </citation>
    <scope>NUCLEOTIDE SEQUENCE [LARGE SCALE GENOMIC DNA]</scope>
    <source>
        <strain evidence="11 12">YIM B02564</strain>
    </source>
</reference>
<evidence type="ECO:0000259" key="10">
    <source>
        <dbReference type="PROSITE" id="PS50112"/>
    </source>
</evidence>
<dbReference type="SUPFAM" id="SSF55785">
    <property type="entry name" value="PYP-like sensor domain (PAS domain)"/>
    <property type="match status" value="1"/>
</dbReference>
<dbReference type="PROSITE" id="PS50112">
    <property type="entry name" value="PAS"/>
    <property type="match status" value="1"/>
</dbReference>
<dbReference type="SMART" id="SM00387">
    <property type="entry name" value="HATPase_c"/>
    <property type="match status" value="1"/>
</dbReference>
<dbReference type="NCBIfam" id="TIGR00229">
    <property type="entry name" value="sensory_box"/>
    <property type="match status" value="1"/>
</dbReference>
<feature type="domain" description="Histidine kinase" evidence="9">
    <location>
        <begin position="171"/>
        <end position="377"/>
    </location>
</feature>
<organism evidence="11 12">
    <name type="scientific">Neobacillus paridis</name>
    <dbReference type="NCBI Taxonomy" id="2803862"/>
    <lineage>
        <taxon>Bacteria</taxon>
        <taxon>Bacillati</taxon>
        <taxon>Bacillota</taxon>
        <taxon>Bacilli</taxon>
        <taxon>Bacillales</taxon>
        <taxon>Bacillaceae</taxon>
        <taxon>Neobacillus</taxon>
    </lineage>
</organism>
<dbReference type="PANTHER" id="PTHR43065">
    <property type="entry name" value="SENSOR HISTIDINE KINASE"/>
    <property type="match status" value="1"/>
</dbReference>
<evidence type="ECO:0000259" key="9">
    <source>
        <dbReference type="PROSITE" id="PS50109"/>
    </source>
</evidence>
<dbReference type="SUPFAM" id="SSF47384">
    <property type="entry name" value="Homodimeric domain of signal transducing histidine kinase"/>
    <property type="match status" value="1"/>
</dbReference>
<evidence type="ECO:0000256" key="6">
    <source>
        <dbReference type="ARBA" id="ARBA00022777"/>
    </source>
</evidence>
<feature type="domain" description="PAS" evidence="10">
    <location>
        <begin position="36"/>
        <end position="91"/>
    </location>
</feature>
<keyword evidence="3" id="KW-0597">Phosphoprotein</keyword>
<dbReference type="Pfam" id="PF00512">
    <property type="entry name" value="HisKA"/>
    <property type="match status" value="1"/>
</dbReference>
<dbReference type="CDD" id="cd00082">
    <property type="entry name" value="HisKA"/>
    <property type="match status" value="1"/>
</dbReference>
<sequence length="384" mass="44085">MDKVGWKWVKRCDAHEHTILQGVDTKRNKKWYLKGDQQRYKRVFEYSMDGLILWDHQGRIVDINLAGEKLFCLSKNQLIGKFVYEPFIKQEHLIQEIIYHIEKTLKDHFYTSTFVIEGKDGNNRYIECNSTINITDGLNFTVFKEITDKIEMQEQLLKSETLNVIGELAAGIAHEIKNPMTALKGFIQLLEGSIKANHEMYYQVITTELERIESIINEFLLLAKPQSIKFQEKDINQIMQETVGLLYAHAVLHNVQIDITYEEGPILAFCEPNQLKKVFINLIKNAIEVMPNGGTISITVKRIENNQIYISIKDEGSGIAKEKLSKLGQPFYTTKEKGTGLGLMVSYKIIEEHNGTIVIESEEGKGSIFHIKFPLDPTNEKSGR</sequence>
<evidence type="ECO:0000313" key="12">
    <source>
        <dbReference type="Proteomes" id="UP000623967"/>
    </source>
</evidence>
<evidence type="ECO:0000256" key="7">
    <source>
        <dbReference type="ARBA" id="ARBA00022840"/>
    </source>
</evidence>
<dbReference type="InterPro" id="IPR000014">
    <property type="entry name" value="PAS"/>
</dbReference>
<keyword evidence="8" id="KW-0902">Two-component regulatory system</keyword>
<keyword evidence="12" id="KW-1185">Reference proteome</keyword>
<keyword evidence="7" id="KW-0067">ATP-binding</keyword>
<name>A0ABS1TM97_9BACI</name>
<dbReference type="PROSITE" id="PS50109">
    <property type="entry name" value="HIS_KIN"/>
    <property type="match status" value="1"/>
</dbReference>
<dbReference type="InterPro" id="IPR036890">
    <property type="entry name" value="HATPase_C_sf"/>
</dbReference>